<dbReference type="AlphaFoldDB" id="A0AAN7WKI5"/>
<dbReference type="InterPro" id="IPR045864">
    <property type="entry name" value="aa-tRNA-synth_II/BPL/LPL"/>
</dbReference>
<evidence type="ECO:0000256" key="4">
    <source>
        <dbReference type="ARBA" id="ARBA00022741"/>
    </source>
</evidence>
<evidence type="ECO:0000256" key="3">
    <source>
        <dbReference type="ARBA" id="ARBA00022598"/>
    </source>
</evidence>
<dbReference type="InterPro" id="IPR036621">
    <property type="entry name" value="Anticodon-bd_dom_sf"/>
</dbReference>
<dbReference type="SUPFAM" id="SSF55681">
    <property type="entry name" value="Class II aaRS and biotin synthetases"/>
    <property type="match status" value="1"/>
</dbReference>
<gene>
    <name evidence="11" type="ORF">RI543_004582</name>
</gene>
<dbReference type="Gene3D" id="3.40.50.800">
    <property type="entry name" value="Anticodon-binding domain"/>
    <property type="match status" value="1"/>
</dbReference>
<dbReference type="PANTHER" id="PTHR42753">
    <property type="entry name" value="MITOCHONDRIAL RIBOSOME PROTEIN L39/PROLYL-TRNA LIGASE FAMILY MEMBER"/>
    <property type="match status" value="1"/>
</dbReference>
<evidence type="ECO:0000256" key="2">
    <source>
        <dbReference type="ARBA" id="ARBA00012831"/>
    </source>
</evidence>
<keyword evidence="3" id="KW-0436">Ligase</keyword>
<evidence type="ECO:0000259" key="10">
    <source>
        <dbReference type="PROSITE" id="PS50862"/>
    </source>
</evidence>
<sequence length="571" mass="65589">MSRLLNPFQIKHINKTVLKQLSTPDLLEHLHFVKKTQSGLFQYLPLGKRTIDKLNNLIHSKLQNELGAIQLELGTLSSKKLWDKTERWTKQGNELFKLKDNKGNDFCLVATCEEDITDLMGNYIKSYKDMPFVVYQLNKKYRDEKRPRGGLLRGREFLMMDAYSFATTAKDSREIFDRTNDAYDSIFKALKVPYTKAWADNGDMGGDISREFHFVDKNGEDTLFECSNCHNTTTQEKTESFPLIEGQEFGDIDVRYALSNDHNSLICYYYPKNRQLNWNLALKAMGHDVDSNLKLLPNNKILDIFRNENHDLMFAKFIRVIDCRINTRSKFPGFPFKNYLKNNFGQIDGISIVNAIDKERCAKCNDGILKSCRSIEIGHTFVLGTKYSKPMDLKFMDKENNITDNYVEMGCYGIGVTRIVGSLAEMLRDEKGLNWPVAITPYLVSVCGIENNNASLTSQIIERLSFSPTLKDNIYHSFDSNSSLGAQVDISHALGIPLSVIVGPKSWPRIEIEVRRQPIASRESKWKDVYNQKKEEFDWEVINASSDKQLEKHIVSQDHAVSVIELLLKYL</sequence>
<comment type="similarity">
    <text evidence="1">Belongs to the class-II aminoacyl-tRNA synthetase family.</text>
</comment>
<proteinExistence type="inferred from homology"/>
<evidence type="ECO:0000256" key="8">
    <source>
        <dbReference type="ARBA" id="ARBA00029731"/>
    </source>
</evidence>
<dbReference type="InterPro" id="IPR002314">
    <property type="entry name" value="aa-tRNA-synt_IIb"/>
</dbReference>
<dbReference type="Gene3D" id="3.30.930.10">
    <property type="entry name" value="Bira Bifunctional Protein, Domain 2"/>
    <property type="match status" value="2"/>
</dbReference>
<keyword evidence="7" id="KW-0030">Aminoacyl-tRNA synthetase</keyword>
<dbReference type="EMBL" id="JAWIZZ010000056">
    <property type="protein sequence ID" value="KAK5774048.1"/>
    <property type="molecule type" value="Genomic_DNA"/>
</dbReference>
<dbReference type="Pfam" id="PF00587">
    <property type="entry name" value="tRNA-synt_2b"/>
    <property type="match status" value="1"/>
</dbReference>
<evidence type="ECO:0000256" key="5">
    <source>
        <dbReference type="ARBA" id="ARBA00022840"/>
    </source>
</evidence>
<dbReference type="InterPro" id="IPR002316">
    <property type="entry name" value="Pro-tRNA-ligase_IIa"/>
</dbReference>
<name>A0AAN7WKI5_9SACH</name>
<dbReference type="InterPro" id="IPR050062">
    <property type="entry name" value="Pro-tRNA_synthetase"/>
</dbReference>
<accession>A0AAN7WKI5</accession>
<comment type="catalytic activity">
    <reaction evidence="9">
        <text>tRNA(Pro) + L-proline + ATP = L-prolyl-tRNA(Pro) + AMP + diphosphate</text>
        <dbReference type="Rhea" id="RHEA:14305"/>
        <dbReference type="Rhea" id="RHEA-COMP:9700"/>
        <dbReference type="Rhea" id="RHEA-COMP:9702"/>
        <dbReference type="ChEBI" id="CHEBI:30616"/>
        <dbReference type="ChEBI" id="CHEBI:33019"/>
        <dbReference type="ChEBI" id="CHEBI:60039"/>
        <dbReference type="ChEBI" id="CHEBI:78442"/>
        <dbReference type="ChEBI" id="CHEBI:78532"/>
        <dbReference type="ChEBI" id="CHEBI:456215"/>
        <dbReference type="EC" id="6.1.1.15"/>
    </reaction>
</comment>
<evidence type="ECO:0000313" key="11">
    <source>
        <dbReference type="EMBL" id="KAK5774048.1"/>
    </source>
</evidence>
<dbReference type="EC" id="6.1.1.15" evidence="2"/>
<dbReference type="GO" id="GO:0004827">
    <property type="term" value="F:proline-tRNA ligase activity"/>
    <property type="evidence" value="ECO:0007669"/>
    <property type="project" value="UniProtKB-EC"/>
</dbReference>
<evidence type="ECO:0000256" key="6">
    <source>
        <dbReference type="ARBA" id="ARBA00022917"/>
    </source>
</evidence>
<comment type="caution">
    <text evidence="11">The sequence shown here is derived from an EMBL/GenBank/DDBJ whole genome shotgun (WGS) entry which is preliminary data.</text>
</comment>
<evidence type="ECO:0000256" key="1">
    <source>
        <dbReference type="ARBA" id="ARBA00008226"/>
    </source>
</evidence>
<dbReference type="NCBIfam" id="TIGR00409">
    <property type="entry name" value="proS_fam_II"/>
    <property type="match status" value="1"/>
</dbReference>
<dbReference type="InterPro" id="IPR004500">
    <property type="entry name" value="Pro-tRNA-synth_IIa_bac-type"/>
</dbReference>
<dbReference type="SUPFAM" id="SSF52954">
    <property type="entry name" value="Class II aaRS ABD-related"/>
    <property type="match status" value="1"/>
</dbReference>
<evidence type="ECO:0000313" key="12">
    <source>
        <dbReference type="Proteomes" id="UP001306508"/>
    </source>
</evidence>
<evidence type="ECO:0000256" key="7">
    <source>
        <dbReference type="ARBA" id="ARBA00023146"/>
    </source>
</evidence>
<reference evidence="12" key="1">
    <citation type="submission" date="2023-07" db="EMBL/GenBank/DDBJ databases">
        <title>A draft genome of Kazachstania heterogenica Y-27499.</title>
        <authorList>
            <person name="Donic C."/>
            <person name="Kralova J.S."/>
            <person name="Fidel L."/>
            <person name="Ben-Dor S."/>
            <person name="Jung S."/>
        </authorList>
    </citation>
    <scope>NUCLEOTIDE SEQUENCE [LARGE SCALE GENOMIC DNA]</scope>
    <source>
        <strain evidence="12">Y27499</strain>
    </source>
</reference>
<dbReference type="GO" id="GO:0006433">
    <property type="term" value="P:prolyl-tRNA aminoacylation"/>
    <property type="evidence" value="ECO:0007669"/>
    <property type="project" value="InterPro"/>
</dbReference>
<dbReference type="PRINTS" id="PR01046">
    <property type="entry name" value="TRNASYNTHPRO"/>
</dbReference>
<dbReference type="PROSITE" id="PS50862">
    <property type="entry name" value="AA_TRNA_LIGASE_II"/>
    <property type="match status" value="1"/>
</dbReference>
<dbReference type="PANTHER" id="PTHR42753:SF2">
    <property type="entry name" value="PROLINE--TRNA LIGASE"/>
    <property type="match status" value="1"/>
</dbReference>
<keyword evidence="5" id="KW-0067">ATP-binding</keyword>
<keyword evidence="12" id="KW-1185">Reference proteome</keyword>
<keyword evidence="4" id="KW-0547">Nucleotide-binding</keyword>
<keyword evidence="6" id="KW-0648">Protein biosynthesis</keyword>
<dbReference type="GO" id="GO:0005739">
    <property type="term" value="C:mitochondrion"/>
    <property type="evidence" value="ECO:0007669"/>
    <property type="project" value="TreeGrafter"/>
</dbReference>
<evidence type="ECO:0000256" key="9">
    <source>
        <dbReference type="ARBA" id="ARBA00047671"/>
    </source>
</evidence>
<dbReference type="InterPro" id="IPR006195">
    <property type="entry name" value="aa-tRNA-synth_II"/>
</dbReference>
<protein>
    <recommendedName>
        <fullName evidence="2">proline--tRNA ligase</fullName>
        <ecNumber evidence="2">6.1.1.15</ecNumber>
    </recommendedName>
    <alternativeName>
        <fullName evidence="8">Prolyl-tRNA synthetase</fullName>
    </alternativeName>
</protein>
<dbReference type="Proteomes" id="UP001306508">
    <property type="component" value="Unassembled WGS sequence"/>
</dbReference>
<feature type="domain" description="Aminoacyl-transfer RNA synthetases class-II family profile" evidence="10">
    <location>
        <begin position="53"/>
        <end position="436"/>
    </location>
</feature>
<dbReference type="GO" id="GO:0005524">
    <property type="term" value="F:ATP binding"/>
    <property type="evidence" value="ECO:0007669"/>
    <property type="project" value="UniProtKB-KW"/>
</dbReference>
<organism evidence="11 12">
    <name type="scientific">Arxiozyma heterogenica</name>
    <dbReference type="NCBI Taxonomy" id="278026"/>
    <lineage>
        <taxon>Eukaryota</taxon>
        <taxon>Fungi</taxon>
        <taxon>Dikarya</taxon>
        <taxon>Ascomycota</taxon>
        <taxon>Saccharomycotina</taxon>
        <taxon>Saccharomycetes</taxon>
        <taxon>Saccharomycetales</taxon>
        <taxon>Saccharomycetaceae</taxon>
        <taxon>Arxiozyma</taxon>
    </lineage>
</organism>